<evidence type="ECO:0000313" key="2">
    <source>
        <dbReference type="EMBL" id="GAG25547.1"/>
    </source>
</evidence>
<dbReference type="AlphaFoldDB" id="X0WQR8"/>
<proteinExistence type="predicted"/>
<protein>
    <submittedName>
        <fullName evidence="2">Uncharacterized protein</fullName>
    </submittedName>
</protein>
<reference evidence="2" key="1">
    <citation type="journal article" date="2014" name="Front. Microbiol.">
        <title>High frequency of phylogenetically diverse reductive dehalogenase-homologous genes in deep subseafloor sedimentary metagenomes.</title>
        <authorList>
            <person name="Kawai M."/>
            <person name="Futagami T."/>
            <person name="Toyoda A."/>
            <person name="Takaki Y."/>
            <person name="Nishi S."/>
            <person name="Hori S."/>
            <person name="Arai W."/>
            <person name="Tsubouchi T."/>
            <person name="Morono Y."/>
            <person name="Uchiyama I."/>
            <person name="Ito T."/>
            <person name="Fujiyama A."/>
            <person name="Inagaki F."/>
            <person name="Takami H."/>
        </authorList>
    </citation>
    <scope>NUCLEOTIDE SEQUENCE</scope>
    <source>
        <strain evidence="2">Expedition CK06-06</strain>
    </source>
</reference>
<keyword evidence="1" id="KW-0472">Membrane</keyword>
<name>X0WQR8_9ZZZZ</name>
<gene>
    <name evidence="2" type="ORF">S01H1_53618</name>
</gene>
<comment type="caution">
    <text evidence="2">The sequence shown here is derived from an EMBL/GenBank/DDBJ whole genome shotgun (WGS) entry which is preliminary data.</text>
</comment>
<accession>X0WQR8</accession>
<organism evidence="2">
    <name type="scientific">marine sediment metagenome</name>
    <dbReference type="NCBI Taxonomy" id="412755"/>
    <lineage>
        <taxon>unclassified sequences</taxon>
        <taxon>metagenomes</taxon>
        <taxon>ecological metagenomes</taxon>
    </lineage>
</organism>
<feature type="non-terminal residue" evidence="2">
    <location>
        <position position="37"/>
    </location>
</feature>
<feature type="transmembrane region" description="Helical" evidence="1">
    <location>
        <begin position="7"/>
        <end position="28"/>
    </location>
</feature>
<dbReference type="EMBL" id="BARS01034732">
    <property type="protein sequence ID" value="GAG25547.1"/>
    <property type="molecule type" value="Genomic_DNA"/>
</dbReference>
<evidence type="ECO:0000256" key="1">
    <source>
        <dbReference type="SAM" id="Phobius"/>
    </source>
</evidence>
<keyword evidence="1" id="KW-1133">Transmembrane helix</keyword>
<keyword evidence="1" id="KW-0812">Transmembrane</keyword>
<sequence>MKLSTKIILPIILISALFLLLNGCIPTVPSPGYAPKD</sequence>